<dbReference type="AlphaFoldDB" id="A0A6J7JX34"/>
<feature type="compositionally biased region" description="Polar residues" evidence="1">
    <location>
        <begin position="65"/>
        <end position="74"/>
    </location>
</feature>
<gene>
    <name evidence="2" type="ORF">UFOPK3789_00415</name>
</gene>
<evidence type="ECO:0000256" key="1">
    <source>
        <dbReference type="SAM" id="MobiDB-lite"/>
    </source>
</evidence>
<evidence type="ECO:0000313" key="2">
    <source>
        <dbReference type="EMBL" id="CAB4946602.1"/>
    </source>
</evidence>
<sequence>MRNCSNALVSKSPRHMSAVPSSSTRKPIETTLRRPSPTFNSFGSILPSVPPSRFETPSIRGTEKPQISASSTPTVSPRLARAAARFTVMLLLPTPPLPLAIARTRAVGGISVSGASACARLRAVSIVLAFCSAVISIQSIVTPSTPGSEATLETTSFLI</sequence>
<dbReference type="EMBL" id="CAFBNL010000015">
    <property type="protein sequence ID" value="CAB4946602.1"/>
    <property type="molecule type" value="Genomic_DNA"/>
</dbReference>
<feature type="region of interest" description="Disordered" evidence="1">
    <location>
        <begin position="53"/>
        <end position="74"/>
    </location>
</feature>
<accession>A0A6J7JX34</accession>
<reference evidence="2" key="1">
    <citation type="submission" date="2020-05" db="EMBL/GenBank/DDBJ databases">
        <authorList>
            <person name="Chiriac C."/>
            <person name="Salcher M."/>
            <person name="Ghai R."/>
            <person name="Kavagutti S V."/>
        </authorList>
    </citation>
    <scope>NUCLEOTIDE SEQUENCE</scope>
</reference>
<protein>
    <submittedName>
        <fullName evidence="2">Unannotated protein</fullName>
    </submittedName>
</protein>
<name>A0A6J7JX34_9ZZZZ</name>
<proteinExistence type="predicted"/>
<organism evidence="2">
    <name type="scientific">freshwater metagenome</name>
    <dbReference type="NCBI Taxonomy" id="449393"/>
    <lineage>
        <taxon>unclassified sequences</taxon>
        <taxon>metagenomes</taxon>
        <taxon>ecological metagenomes</taxon>
    </lineage>
</organism>
<feature type="region of interest" description="Disordered" evidence="1">
    <location>
        <begin position="1"/>
        <end position="34"/>
    </location>
</feature>